<comment type="caution">
    <text evidence="1">The sequence shown here is derived from an EMBL/GenBank/DDBJ whole genome shotgun (WGS) entry which is preliminary data.</text>
</comment>
<dbReference type="AlphaFoldDB" id="A0A4R1QLF2"/>
<dbReference type="OrthoDB" id="1045432at2"/>
<name>A0A4R1QLF2_9BACL</name>
<dbReference type="InterPro" id="IPR004590">
    <property type="entry name" value="ssDNA_annealing_RecT"/>
</dbReference>
<organism evidence="1 2">
    <name type="scientific">Thermolongibacillus altinsuensis</name>
    <dbReference type="NCBI Taxonomy" id="575256"/>
    <lineage>
        <taxon>Bacteria</taxon>
        <taxon>Bacillati</taxon>
        <taxon>Bacillota</taxon>
        <taxon>Bacilli</taxon>
        <taxon>Bacillales</taxon>
        <taxon>Anoxybacillaceae</taxon>
        <taxon>Thermolongibacillus</taxon>
    </lineage>
</organism>
<dbReference type="GO" id="GO:0003677">
    <property type="term" value="F:DNA binding"/>
    <property type="evidence" value="ECO:0007669"/>
    <property type="project" value="InterPro"/>
</dbReference>
<accession>A0A4R1QLF2</accession>
<dbReference type="Pfam" id="PF03837">
    <property type="entry name" value="RecT"/>
    <property type="match status" value="1"/>
</dbReference>
<sequence length="277" mass="31774">MAKPEDIKKQLAKKVNAVQEKPKTFGEQFKNYLAKIAPSVKTVLPKQFDTERFLRIALSEVRRNPQLSQCSIESLGGAIMQSAILGLEPGLHGYAYLVPRWNSKAGRFDAEFQIGYKGYIDLAHRTGKVAFITAEIVYEDDYFEFQYGTNQKLIHKPNIESEKYGDPEYAKKYYAYIKFKDGSEQFKVITKKQALRHAQRFTTSKNKEGELVGPWKTDFDAMALKTAIKLLFKTVQVSTEFQQQIAKDETIANDPDNVQSVYEVIDMEQTEQEQMPK</sequence>
<dbReference type="EMBL" id="SLUL01000013">
    <property type="protein sequence ID" value="TCL47014.1"/>
    <property type="molecule type" value="Genomic_DNA"/>
</dbReference>
<dbReference type="NCBIfam" id="TIGR00616">
    <property type="entry name" value="rect"/>
    <property type="match status" value="1"/>
</dbReference>
<gene>
    <name evidence="1" type="ORF">EDD69_11320</name>
</gene>
<keyword evidence="2" id="KW-1185">Reference proteome</keyword>
<protein>
    <submittedName>
        <fullName evidence="1">Recombination protein RecT</fullName>
    </submittedName>
</protein>
<dbReference type="InterPro" id="IPR018330">
    <property type="entry name" value="RecT_fam"/>
</dbReference>
<evidence type="ECO:0000313" key="1">
    <source>
        <dbReference type="EMBL" id="TCL47014.1"/>
    </source>
</evidence>
<proteinExistence type="predicted"/>
<dbReference type="Proteomes" id="UP000295658">
    <property type="component" value="Unassembled WGS sequence"/>
</dbReference>
<reference evidence="1 2" key="1">
    <citation type="submission" date="2019-03" db="EMBL/GenBank/DDBJ databases">
        <title>Genomic Encyclopedia of Type Strains, Phase IV (KMG-IV): sequencing the most valuable type-strain genomes for metagenomic binning, comparative biology and taxonomic classification.</title>
        <authorList>
            <person name="Goeker M."/>
        </authorList>
    </citation>
    <scope>NUCLEOTIDE SEQUENCE [LARGE SCALE GENOMIC DNA]</scope>
    <source>
        <strain evidence="1 2">DSM 24979</strain>
    </source>
</reference>
<evidence type="ECO:0000313" key="2">
    <source>
        <dbReference type="Proteomes" id="UP000295658"/>
    </source>
</evidence>
<dbReference type="RefSeq" id="WP_132949100.1">
    <property type="nucleotide sequence ID" value="NZ_SLUL01000013.1"/>
</dbReference>
<dbReference type="GO" id="GO:0006259">
    <property type="term" value="P:DNA metabolic process"/>
    <property type="evidence" value="ECO:0007669"/>
    <property type="project" value="InterPro"/>
</dbReference>